<name>A0A8K0G9F1_IGNLU</name>
<protein>
    <submittedName>
        <fullName evidence="1">Uncharacterized protein</fullName>
    </submittedName>
</protein>
<gene>
    <name evidence="1" type="ORF">ILUMI_15940</name>
</gene>
<dbReference type="AlphaFoldDB" id="A0A8K0G9F1"/>
<proteinExistence type="predicted"/>
<comment type="caution">
    <text evidence="1">The sequence shown here is derived from an EMBL/GenBank/DDBJ whole genome shotgun (WGS) entry which is preliminary data.</text>
</comment>
<reference evidence="1" key="1">
    <citation type="submission" date="2019-08" db="EMBL/GenBank/DDBJ databases">
        <title>The genome of the North American firefly Photinus pyralis.</title>
        <authorList>
            <consortium name="Photinus pyralis genome working group"/>
            <person name="Fallon T.R."/>
            <person name="Sander Lower S.E."/>
            <person name="Weng J.-K."/>
        </authorList>
    </citation>
    <scope>NUCLEOTIDE SEQUENCE</scope>
    <source>
        <strain evidence="1">TRF0915ILg1</strain>
        <tissue evidence="1">Whole body</tissue>
    </source>
</reference>
<dbReference type="Proteomes" id="UP000801492">
    <property type="component" value="Unassembled WGS sequence"/>
</dbReference>
<keyword evidence="2" id="KW-1185">Reference proteome</keyword>
<evidence type="ECO:0000313" key="1">
    <source>
        <dbReference type="EMBL" id="KAF2890233.1"/>
    </source>
</evidence>
<dbReference type="EMBL" id="VTPC01056207">
    <property type="protein sequence ID" value="KAF2890233.1"/>
    <property type="molecule type" value="Genomic_DNA"/>
</dbReference>
<accession>A0A8K0G9F1</accession>
<sequence length="76" mass="8380">MENLTRKPSRHGRKVRYHPRSPLKQAMACSSFECSTSRVAAYLRVNSSINGASKALGRSPFLGGVRAISPLQCYEP</sequence>
<organism evidence="1 2">
    <name type="scientific">Ignelater luminosus</name>
    <name type="common">Cucubano</name>
    <name type="synonym">Pyrophorus luminosus</name>
    <dbReference type="NCBI Taxonomy" id="2038154"/>
    <lineage>
        <taxon>Eukaryota</taxon>
        <taxon>Metazoa</taxon>
        <taxon>Ecdysozoa</taxon>
        <taxon>Arthropoda</taxon>
        <taxon>Hexapoda</taxon>
        <taxon>Insecta</taxon>
        <taxon>Pterygota</taxon>
        <taxon>Neoptera</taxon>
        <taxon>Endopterygota</taxon>
        <taxon>Coleoptera</taxon>
        <taxon>Polyphaga</taxon>
        <taxon>Elateriformia</taxon>
        <taxon>Elateroidea</taxon>
        <taxon>Elateridae</taxon>
        <taxon>Agrypninae</taxon>
        <taxon>Pyrophorini</taxon>
        <taxon>Ignelater</taxon>
    </lineage>
</organism>
<evidence type="ECO:0000313" key="2">
    <source>
        <dbReference type="Proteomes" id="UP000801492"/>
    </source>
</evidence>